<dbReference type="EMBL" id="UYRX01000010">
    <property type="protein sequence ID" value="VDK68423.1"/>
    <property type="molecule type" value="Genomic_DNA"/>
</dbReference>
<organism evidence="1 2">
    <name type="scientific">Litomosoides sigmodontis</name>
    <name type="common">Filarial nematode worm</name>
    <dbReference type="NCBI Taxonomy" id="42156"/>
    <lineage>
        <taxon>Eukaryota</taxon>
        <taxon>Metazoa</taxon>
        <taxon>Ecdysozoa</taxon>
        <taxon>Nematoda</taxon>
        <taxon>Chromadorea</taxon>
        <taxon>Rhabditida</taxon>
        <taxon>Spirurina</taxon>
        <taxon>Spiruromorpha</taxon>
        <taxon>Filarioidea</taxon>
        <taxon>Onchocercidae</taxon>
        <taxon>Litomosoides</taxon>
    </lineage>
</organism>
<dbReference type="Proteomes" id="UP000277928">
    <property type="component" value="Unassembled WGS sequence"/>
</dbReference>
<dbReference type="OrthoDB" id="10407035at2759"/>
<proteinExistence type="predicted"/>
<keyword evidence="2" id="KW-1185">Reference proteome</keyword>
<dbReference type="AlphaFoldDB" id="A0A3P6SFT3"/>
<sequence>MRFHDMRRYDSLVITQLVVLLAVADRLLGGNAPLRRVSGTIRAGLIAKSGCRQSITVLRTDYLPESVSQILEKAIDTQCPKECALLCFQAKCNVFFMLSEQNF</sequence>
<accession>A0A3P6SFT3</accession>
<reference evidence="1 2" key="1">
    <citation type="submission" date="2018-08" db="EMBL/GenBank/DDBJ databases">
        <authorList>
            <person name="Laetsch R D."/>
            <person name="Stevens L."/>
            <person name="Kumar S."/>
            <person name="Blaxter L. M."/>
        </authorList>
    </citation>
    <scope>NUCLEOTIDE SEQUENCE [LARGE SCALE GENOMIC DNA]</scope>
</reference>
<protein>
    <submittedName>
        <fullName evidence="1">Uncharacterized protein</fullName>
    </submittedName>
</protein>
<gene>
    <name evidence="1" type="ORF">NLS_LOCUS425</name>
</gene>
<name>A0A3P6SFT3_LITSI</name>
<evidence type="ECO:0000313" key="2">
    <source>
        <dbReference type="Proteomes" id="UP000277928"/>
    </source>
</evidence>
<evidence type="ECO:0000313" key="1">
    <source>
        <dbReference type="EMBL" id="VDK68423.1"/>
    </source>
</evidence>